<dbReference type="Proteomes" id="UP001597479">
    <property type="component" value="Unassembled WGS sequence"/>
</dbReference>
<comment type="caution">
    <text evidence="2">The sequence shown here is derived from an EMBL/GenBank/DDBJ whole genome shotgun (WGS) entry which is preliminary data.</text>
</comment>
<protein>
    <recommendedName>
        <fullName evidence="1">Protein kinase domain-containing protein</fullName>
    </recommendedName>
</protein>
<evidence type="ECO:0000313" key="2">
    <source>
        <dbReference type="EMBL" id="MFD2796581.1"/>
    </source>
</evidence>
<evidence type="ECO:0000313" key="3">
    <source>
        <dbReference type="Proteomes" id="UP001597479"/>
    </source>
</evidence>
<sequence length="272" mass="29592">MIQTELDGMPVRLRAPHDLSFTARWGRVFAVLDQQDSGNLCLGVDGPAGRVFVKYAGAPTARYDGAVETAVASLRRSAEVYRALAHPSLVTLREAVDVGAGHALVFDWTDATPVGRQYERSHVVRSLPLEARVDAVQQLYDFHVHAAARGWVAVDLYDGSVMLDAGTGRVTLCDLDLYERGPVVNRMGRMWGSTRFMSPEEYRFGAPIDEVTNVVALGALAHTFLGDDATKSRAAWAGSDARFAVAARAMHPERGARWPSVAALAEAWRTVA</sequence>
<dbReference type="EMBL" id="JBHUOG010000002">
    <property type="protein sequence ID" value="MFD2796581.1"/>
    <property type="molecule type" value="Genomic_DNA"/>
</dbReference>
<reference evidence="3" key="1">
    <citation type="journal article" date="2019" name="Int. J. Syst. Evol. Microbiol.">
        <title>The Global Catalogue of Microorganisms (GCM) 10K type strain sequencing project: providing services to taxonomists for standard genome sequencing and annotation.</title>
        <authorList>
            <consortium name="The Broad Institute Genomics Platform"/>
            <consortium name="The Broad Institute Genome Sequencing Center for Infectious Disease"/>
            <person name="Wu L."/>
            <person name="Ma J."/>
        </authorList>
    </citation>
    <scope>NUCLEOTIDE SEQUENCE [LARGE SCALE GENOMIC DNA]</scope>
    <source>
        <strain evidence="3">CCM 7044</strain>
    </source>
</reference>
<keyword evidence="3" id="KW-1185">Reference proteome</keyword>
<dbReference type="PROSITE" id="PS50011">
    <property type="entry name" value="PROTEIN_KINASE_DOM"/>
    <property type="match status" value="1"/>
</dbReference>
<dbReference type="Gene3D" id="1.10.510.10">
    <property type="entry name" value="Transferase(Phosphotransferase) domain 1"/>
    <property type="match status" value="1"/>
</dbReference>
<evidence type="ECO:0000259" key="1">
    <source>
        <dbReference type="PROSITE" id="PS50011"/>
    </source>
</evidence>
<dbReference type="RefSeq" id="WP_377188418.1">
    <property type="nucleotide sequence ID" value="NZ_JBHUOG010000002.1"/>
</dbReference>
<organism evidence="2 3">
    <name type="scientific">Promicromonospora vindobonensis</name>
    <dbReference type="NCBI Taxonomy" id="195748"/>
    <lineage>
        <taxon>Bacteria</taxon>
        <taxon>Bacillati</taxon>
        <taxon>Actinomycetota</taxon>
        <taxon>Actinomycetes</taxon>
        <taxon>Micrococcales</taxon>
        <taxon>Promicromonosporaceae</taxon>
        <taxon>Promicromonospora</taxon>
    </lineage>
</organism>
<feature type="domain" description="Protein kinase" evidence="1">
    <location>
        <begin position="14"/>
        <end position="272"/>
    </location>
</feature>
<dbReference type="SUPFAM" id="SSF56112">
    <property type="entry name" value="Protein kinase-like (PK-like)"/>
    <property type="match status" value="1"/>
</dbReference>
<proteinExistence type="predicted"/>
<dbReference type="InterPro" id="IPR000719">
    <property type="entry name" value="Prot_kinase_dom"/>
</dbReference>
<name>A0ABW5VZY8_9MICO</name>
<gene>
    <name evidence="2" type="ORF">ACFS27_23670</name>
</gene>
<dbReference type="InterPro" id="IPR011009">
    <property type="entry name" value="Kinase-like_dom_sf"/>
</dbReference>
<accession>A0ABW5VZY8</accession>